<keyword evidence="7" id="KW-1185">Reference proteome</keyword>
<evidence type="ECO:0000256" key="6">
    <source>
        <dbReference type="SAM" id="SignalP"/>
    </source>
</evidence>
<sequence length="100" mass="10754">MANHLYAVLLLFITSSSLMIMVASSEVCNKDGGGVGDENCSSLQQKKCQGQTLLPGGDCVDQWCNIMCDVKYPHHGASGKCSGFYRRPTGPVCICTFNCL</sequence>
<dbReference type="Pfam" id="PF07333">
    <property type="entry name" value="SLR1-BP"/>
    <property type="match status" value="1"/>
</dbReference>
<keyword evidence="3" id="KW-0295">Fungicide</keyword>
<feature type="signal peptide" evidence="6">
    <location>
        <begin position="1"/>
        <end position="25"/>
    </location>
</feature>
<dbReference type="RefSeq" id="XP_015959950.1">
    <property type="nucleotide sequence ID" value="XM_016104464.2"/>
</dbReference>
<dbReference type="GO" id="GO:0050832">
    <property type="term" value="P:defense response to fungus"/>
    <property type="evidence" value="ECO:0007669"/>
    <property type="project" value="UniProtKB-KW"/>
</dbReference>
<dbReference type="Proteomes" id="UP000515211">
    <property type="component" value="Chromosome 4"/>
</dbReference>
<evidence type="ECO:0000256" key="1">
    <source>
        <dbReference type="ARBA" id="ARBA00006722"/>
    </source>
</evidence>
<proteinExistence type="inferred from homology"/>
<organism evidence="7 8">
    <name type="scientific">Arachis duranensis</name>
    <name type="common">Wild peanut</name>
    <dbReference type="NCBI Taxonomy" id="130453"/>
    <lineage>
        <taxon>Eukaryota</taxon>
        <taxon>Viridiplantae</taxon>
        <taxon>Streptophyta</taxon>
        <taxon>Embryophyta</taxon>
        <taxon>Tracheophyta</taxon>
        <taxon>Spermatophyta</taxon>
        <taxon>Magnoliopsida</taxon>
        <taxon>eudicotyledons</taxon>
        <taxon>Gunneridae</taxon>
        <taxon>Pentapetalae</taxon>
        <taxon>rosids</taxon>
        <taxon>fabids</taxon>
        <taxon>Fabales</taxon>
        <taxon>Fabaceae</taxon>
        <taxon>Papilionoideae</taxon>
        <taxon>50 kb inversion clade</taxon>
        <taxon>dalbergioids sensu lato</taxon>
        <taxon>Dalbergieae</taxon>
        <taxon>Pterocarpus clade</taxon>
        <taxon>Arachis</taxon>
    </lineage>
</organism>
<dbReference type="KEGG" id="adu:107483850"/>
<dbReference type="GeneID" id="107483850"/>
<feature type="chain" id="PRO_5028102098" evidence="6">
    <location>
        <begin position="26"/>
        <end position="100"/>
    </location>
</feature>
<dbReference type="InterPro" id="IPR010851">
    <property type="entry name" value="DEFL"/>
</dbReference>
<name>A0A6P4D1P4_ARADU</name>
<evidence type="ECO:0000313" key="7">
    <source>
        <dbReference type="Proteomes" id="UP000515211"/>
    </source>
</evidence>
<reference evidence="7" key="1">
    <citation type="journal article" date="2016" name="Nat. Genet.">
        <title>The genome sequences of Arachis duranensis and Arachis ipaensis, the diploid ancestors of cultivated peanut.</title>
        <authorList>
            <person name="Bertioli D.J."/>
            <person name="Cannon S.B."/>
            <person name="Froenicke L."/>
            <person name="Huang G."/>
            <person name="Farmer A.D."/>
            <person name="Cannon E.K."/>
            <person name="Liu X."/>
            <person name="Gao D."/>
            <person name="Clevenger J."/>
            <person name="Dash S."/>
            <person name="Ren L."/>
            <person name="Moretzsohn M.C."/>
            <person name="Shirasawa K."/>
            <person name="Huang W."/>
            <person name="Vidigal B."/>
            <person name="Abernathy B."/>
            <person name="Chu Y."/>
            <person name="Niederhuth C.E."/>
            <person name="Umale P."/>
            <person name="Araujo A.C."/>
            <person name="Kozik A."/>
            <person name="Kim K.D."/>
            <person name="Burow M.D."/>
            <person name="Varshney R.K."/>
            <person name="Wang X."/>
            <person name="Zhang X."/>
            <person name="Barkley N."/>
            <person name="Guimaraes P.M."/>
            <person name="Isobe S."/>
            <person name="Guo B."/>
            <person name="Liao B."/>
            <person name="Stalker H.T."/>
            <person name="Schmitz R.J."/>
            <person name="Scheffler B.E."/>
            <person name="Leal-Bertioli S.C."/>
            <person name="Xun X."/>
            <person name="Jackson S.A."/>
            <person name="Michelmore R."/>
            <person name="Ozias-Akins P."/>
        </authorList>
    </citation>
    <scope>NUCLEOTIDE SEQUENCE [LARGE SCALE GENOMIC DNA]</scope>
    <source>
        <strain evidence="7">cv. V14167</strain>
    </source>
</reference>
<keyword evidence="4" id="KW-0611">Plant defense</keyword>
<gene>
    <name evidence="8" type="primary">LOC107483850</name>
</gene>
<dbReference type="GO" id="GO:0031640">
    <property type="term" value="P:killing of cells of another organism"/>
    <property type="evidence" value="ECO:0007669"/>
    <property type="project" value="UniProtKB-KW"/>
</dbReference>
<keyword evidence="6" id="KW-0732">Signal</keyword>
<comment type="similarity">
    <text evidence="1">Belongs to the DEFL family.</text>
</comment>
<accession>A0A6P4D1P4</accession>
<dbReference type="AlphaFoldDB" id="A0A6P4D1P4"/>
<reference evidence="8" key="2">
    <citation type="submission" date="2025-08" db="UniProtKB">
        <authorList>
            <consortium name="RefSeq"/>
        </authorList>
    </citation>
    <scope>IDENTIFICATION</scope>
    <source>
        <tissue evidence="8">Whole plant</tissue>
    </source>
</reference>
<keyword evidence="5" id="KW-1015">Disulfide bond</keyword>
<protein>
    <submittedName>
        <fullName evidence="8">Uncharacterized protein LOC107483850</fullName>
    </submittedName>
</protein>
<evidence type="ECO:0000313" key="8">
    <source>
        <dbReference type="RefSeq" id="XP_015959950.1"/>
    </source>
</evidence>
<keyword evidence="2" id="KW-0929">Antimicrobial</keyword>
<evidence type="ECO:0000256" key="3">
    <source>
        <dbReference type="ARBA" id="ARBA00022577"/>
    </source>
</evidence>
<evidence type="ECO:0000256" key="4">
    <source>
        <dbReference type="ARBA" id="ARBA00022821"/>
    </source>
</evidence>
<evidence type="ECO:0000256" key="5">
    <source>
        <dbReference type="ARBA" id="ARBA00023157"/>
    </source>
</evidence>
<evidence type="ECO:0000256" key="2">
    <source>
        <dbReference type="ARBA" id="ARBA00022529"/>
    </source>
</evidence>